<evidence type="ECO:0000313" key="4">
    <source>
        <dbReference type="EMBL" id="KAG8075052.1"/>
    </source>
</evidence>
<dbReference type="EMBL" id="JAAALK010000283">
    <property type="protein sequence ID" value="KAG8075052.1"/>
    <property type="molecule type" value="Genomic_DNA"/>
</dbReference>
<accession>A0A8J5T0Y7</accession>
<reference evidence="4" key="1">
    <citation type="journal article" date="2021" name="bioRxiv">
        <title>Whole Genome Assembly and Annotation of Northern Wild Rice, Zizania palustris L., Supports a Whole Genome Duplication in the Zizania Genus.</title>
        <authorList>
            <person name="Haas M."/>
            <person name="Kono T."/>
            <person name="Macchietto M."/>
            <person name="Millas R."/>
            <person name="McGilp L."/>
            <person name="Shao M."/>
            <person name="Duquette J."/>
            <person name="Hirsch C.N."/>
            <person name="Kimball J."/>
        </authorList>
    </citation>
    <scope>NUCLEOTIDE SEQUENCE</scope>
    <source>
        <tissue evidence="4">Fresh leaf tissue</tissue>
    </source>
</reference>
<sequence>MNPAESVVSCRGHSTVHFRGGDWESGTRAARATGRRRVGDYVQRSGGRQLPGLPEKMRIAEEVIGGMLFPVRLLNVTKLTNFRKNSHQSIWVRKGAGGEEEGVKEEAGLQPLVPPRRAGRVELNELIYASLVLDLKSRSWKHIREQGRFT</sequence>
<dbReference type="AlphaFoldDB" id="A0A8J5T0Y7"/>
<keyword evidence="5" id="KW-1185">Reference proteome</keyword>
<comment type="caution">
    <text evidence="4">The sequence shown here is derived from an EMBL/GenBank/DDBJ whole genome shotgun (WGS) entry which is preliminary data.</text>
</comment>
<evidence type="ECO:0000256" key="2">
    <source>
        <dbReference type="SAM" id="MobiDB-lite"/>
    </source>
</evidence>
<proteinExistence type="inferred from homology"/>
<dbReference type="InterPro" id="IPR026057">
    <property type="entry name" value="TBL_C"/>
</dbReference>
<dbReference type="GO" id="GO:0016740">
    <property type="term" value="F:transferase activity"/>
    <property type="evidence" value="ECO:0007669"/>
    <property type="project" value="InterPro"/>
</dbReference>
<evidence type="ECO:0000259" key="3">
    <source>
        <dbReference type="Pfam" id="PF13839"/>
    </source>
</evidence>
<feature type="region of interest" description="Disordered" evidence="2">
    <location>
        <begin position="18"/>
        <end position="37"/>
    </location>
</feature>
<organism evidence="4 5">
    <name type="scientific">Zizania palustris</name>
    <name type="common">Northern wild rice</name>
    <dbReference type="NCBI Taxonomy" id="103762"/>
    <lineage>
        <taxon>Eukaryota</taxon>
        <taxon>Viridiplantae</taxon>
        <taxon>Streptophyta</taxon>
        <taxon>Embryophyta</taxon>
        <taxon>Tracheophyta</taxon>
        <taxon>Spermatophyta</taxon>
        <taxon>Magnoliopsida</taxon>
        <taxon>Liliopsida</taxon>
        <taxon>Poales</taxon>
        <taxon>Poaceae</taxon>
        <taxon>BOP clade</taxon>
        <taxon>Oryzoideae</taxon>
        <taxon>Oryzeae</taxon>
        <taxon>Zizaniinae</taxon>
        <taxon>Zizania</taxon>
    </lineage>
</organism>
<dbReference type="Proteomes" id="UP000729402">
    <property type="component" value="Unassembled WGS sequence"/>
</dbReference>
<gene>
    <name evidence="4" type="ORF">GUJ93_ZPchr0006g43160</name>
</gene>
<protein>
    <recommendedName>
        <fullName evidence="3">Trichome birefringence-like C-terminal domain-containing protein</fullName>
    </recommendedName>
</protein>
<comment type="similarity">
    <text evidence="1">Belongs to the PC-esterase family. TBL subfamily.</text>
</comment>
<name>A0A8J5T0Y7_ZIZPA</name>
<dbReference type="OrthoDB" id="630188at2759"/>
<feature type="domain" description="Trichome birefringence-like C-terminal" evidence="3">
    <location>
        <begin position="2"/>
        <end position="94"/>
    </location>
</feature>
<reference evidence="4" key="2">
    <citation type="submission" date="2021-02" db="EMBL/GenBank/DDBJ databases">
        <authorList>
            <person name="Kimball J.A."/>
            <person name="Haas M.W."/>
            <person name="Macchietto M."/>
            <person name="Kono T."/>
            <person name="Duquette J."/>
            <person name="Shao M."/>
        </authorList>
    </citation>
    <scope>NUCLEOTIDE SEQUENCE</scope>
    <source>
        <tissue evidence="4">Fresh leaf tissue</tissue>
    </source>
</reference>
<evidence type="ECO:0000313" key="5">
    <source>
        <dbReference type="Proteomes" id="UP000729402"/>
    </source>
</evidence>
<dbReference type="Pfam" id="PF13839">
    <property type="entry name" value="PC-Esterase"/>
    <property type="match status" value="1"/>
</dbReference>
<evidence type="ECO:0000256" key="1">
    <source>
        <dbReference type="ARBA" id="ARBA00007727"/>
    </source>
</evidence>